<name>A0A420FWG6_9SPHI</name>
<evidence type="ECO:0000313" key="3">
    <source>
        <dbReference type="Proteomes" id="UP000286402"/>
    </source>
</evidence>
<keyword evidence="1" id="KW-0472">Membrane</keyword>
<feature type="transmembrane region" description="Helical" evidence="1">
    <location>
        <begin position="262"/>
        <end position="281"/>
    </location>
</feature>
<feature type="transmembrane region" description="Helical" evidence="1">
    <location>
        <begin position="233"/>
        <end position="250"/>
    </location>
</feature>
<sequence length="373" mass="43045">MTRFKSLDIFRGFTLAAMILVNNPGNYHHVFPQLEHSIWHGCTFTDLIFPFFLFAVGNSMAFSLKNSNQLAPGLYWNKIVKRTIILFLLGLFLNVFPFVEWNSLHQLEWIPLAKYRYFGVLQRIALCYFSTAIILYYFRDKGAAAISILLLLVYWLICYCGNPTDPYSLEGWFGTALDIRIFGASHLYHGEGTAFDPEDIWSVLPAISQTIFGYITGKYIIQKLTGKRELMNLFIVGLSFILIGYLWSFVFPINKKIWTSSYAVFSTGIALSFLGILIYLIEFQNIKGIIYTVLDDFGKNTLFIYCLSGLIPTICSFILIGDTHQNLWNLSYHSLFDSWQNQRLSSALFALLFVALNWLIAYYLRKKKIYIKI</sequence>
<organism evidence="2 3">
    <name type="scientific">Sphingobacterium siyangense</name>
    <dbReference type="NCBI Taxonomy" id="459529"/>
    <lineage>
        <taxon>Bacteria</taxon>
        <taxon>Pseudomonadati</taxon>
        <taxon>Bacteroidota</taxon>
        <taxon>Sphingobacteriia</taxon>
        <taxon>Sphingobacteriales</taxon>
        <taxon>Sphingobacteriaceae</taxon>
        <taxon>Sphingobacterium</taxon>
    </lineage>
</organism>
<gene>
    <name evidence="2" type="ORF">BCY89_06560</name>
</gene>
<dbReference type="Proteomes" id="UP000286402">
    <property type="component" value="Unassembled WGS sequence"/>
</dbReference>
<keyword evidence="1" id="KW-0812">Transmembrane</keyword>
<keyword evidence="1" id="KW-1133">Transmembrane helix</keyword>
<comment type="caution">
    <text evidence="2">The sequence shown here is derived from an EMBL/GenBank/DDBJ whole genome shotgun (WGS) entry which is preliminary data.</text>
</comment>
<feature type="transmembrane region" description="Helical" evidence="1">
    <location>
        <begin position="145"/>
        <end position="164"/>
    </location>
</feature>
<feature type="transmembrane region" description="Helical" evidence="1">
    <location>
        <begin position="79"/>
        <end position="99"/>
    </location>
</feature>
<evidence type="ECO:0000256" key="1">
    <source>
        <dbReference type="SAM" id="Phobius"/>
    </source>
</evidence>
<dbReference type="EMBL" id="MCAQ01000012">
    <property type="protein sequence ID" value="RKF37298.1"/>
    <property type="molecule type" value="Genomic_DNA"/>
</dbReference>
<dbReference type="PANTHER" id="PTHR31061:SF24">
    <property type="entry name" value="LD22376P"/>
    <property type="match status" value="1"/>
</dbReference>
<feature type="transmembrane region" description="Helical" evidence="1">
    <location>
        <begin position="7"/>
        <end position="25"/>
    </location>
</feature>
<proteinExistence type="predicted"/>
<feature type="transmembrane region" description="Helical" evidence="1">
    <location>
        <begin position="37"/>
        <end position="58"/>
    </location>
</feature>
<protein>
    <submittedName>
        <fullName evidence="2">Uncharacterized protein</fullName>
    </submittedName>
</protein>
<feature type="transmembrane region" description="Helical" evidence="1">
    <location>
        <begin position="302"/>
        <end position="321"/>
    </location>
</feature>
<feature type="transmembrane region" description="Helical" evidence="1">
    <location>
        <begin position="200"/>
        <end position="221"/>
    </location>
</feature>
<accession>A0A420FWG6</accession>
<dbReference type="PANTHER" id="PTHR31061">
    <property type="entry name" value="LD22376P"/>
    <property type="match status" value="1"/>
</dbReference>
<evidence type="ECO:0000313" key="2">
    <source>
        <dbReference type="EMBL" id="RKF37298.1"/>
    </source>
</evidence>
<keyword evidence="3" id="KW-1185">Reference proteome</keyword>
<feature type="transmembrane region" description="Helical" evidence="1">
    <location>
        <begin position="344"/>
        <end position="364"/>
    </location>
</feature>
<dbReference type="RefSeq" id="WP_220699611.1">
    <property type="nucleotide sequence ID" value="NZ_MCAQ01000012.1"/>
</dbReference>
<dbReference type="AlphaFoldDB" id="A0A420FWG6"/>
<reference evidence="2 3" key="1">
    <citation type="submission" date="2016-07" db="EMBL/GenBank/DDBJ databases">
        <title>Genome analysis of Sphingobacterium siyangense T12B17.</title>
        <authorList>
            <person name="Xu D."/>
            <person name="Su Y."/>
            <person name="Zheng S."/>
        </authorList>
    </citation>
    <scope>NUCLEOTIDE SEQUENCE [LARGE SCALE GENOMIC DNA]</scope>
    <source>
        <strain evidence="2 3">T12B17</strain>
    </source>
</reference>
<feature type="transmembrane region" description="Helical" evidence="1">
    <location>
        <begin position="119"/>
        <end position="138"/>
    </location>
</feature>